<keyword evidence="3" id="KW-0143">Chaperone</keyword>
<dbReference type="PANTHER" id="PTHR21013">
    <property type="entry name" value="ATP SYNTHASE MITOCHONDRIAL F1 COMPLEX ASSEMBLY FACTOR 2/ATP12 PROTEIN, MITOCHONDRIAL PRECURSOR"/>
    <property type="match status" value="1"/>
</dbReference>
<evidence type="ECO:0000256" key="1">
    <source>
        <dbReference type="ARBA" id="ARBA00008231"/>
    </source>
</evidence>
<name>A0ABT4LPB8_9PROT</name>
<sequence length="237" mass="26109">MSSSLGLKRFYKTASAEQQGDGYVVLLDGRVVKTPEQEPLLLPTMGLAKAVAAEWDAQGKEIKPSEMPMMTLACTAVDWVGAARPPVEESISAYAAHDLVCYWDASDTELLSKQKEVWQPLLDWTALTFDAPLVTTSGLISIDQPEDALRALHNTVCTFSNMELAVLSAIVRTGGSLVIGLALLHGHLNVEKAQQAVLLHEMFQIERWGADEEAEQRHVNILTEFRTAMKFLTLSRD</sequence>
<dbReference type="RefSeq" id="WP_269425121.1">
    <property type="nucleotide sequence ID" value="NZ_JAPWGY010000014.1"/>
</dbReference>
<dbReference type="SUPFAM" id="SSF160909">
    <property type="entry name" value="ATP12-like"/>
    <property type="match status" value="1"/>
</dbReference>
<dbReference type="Gene3D" id="3.30.2180.10">
    <property type="entry name" value="ATP12-like"/>
    <property type="match status" value="1"/>
</dbReference>
<keyword evidence="5" id="KW-1185">Reference proteome</keyword>
<dbReference type="Pfam" id="PF07542">
    <property type="entry name" value="ATP12"/>
    <property type="match status" value="1"/>
</dbReference>
<evidence type="ECO:0000256" key="2">
    <source>
        <dbReference type="ARBA" id="ARBA00022946"/>
    </source>
</evidence>
<dbReference type="InterPro" id="IPR042272">
    <property type="entry name" value="ATP12_ATP_synth-F1-assembly_N"/>
</dbReference>
<gene>
    <name evidence="4" type="ORF">O4H49_19520</name>
</gene>
<dbReference type="Gene3D" id="1.10.3580.10">
    <property type="entry name" value="ATP12 ATPase"/>
    <property type="match status" value="1"/>
</dbReference>
<dbReference type="EMBL" id="JAPWGY010000014">
    <property type="protein sequence ID" value="MCZ4282982.1"/>
    <property type="molecule type" value="Genomic_DNA"/>
</dbReference>
<accession>A0ABT4LPB8</accession>
<proteinExistence type="inferred from homology"/>
<dbReference type="PANTHER" id="PTHR21013:SF10">
    <property type="entry name" value="ATP SYNTHASE MITOCHONDRIAL F1 COMPLEX ASSEMBLY FACTOR 2"/>
    <property type="match status" value="1"/>
</dbReference>
<protein>
    <submittedName>
        <fullName evidence="4">ATPase</fullName>
    </submittedName>
</protein>
<organism evidence="4 5">
    <name type="scientific">Kiloniella laminariae</name>
    <dbReference type="NCBI Taxonomy" id="454162"/>
    <lineage>
        <taxon>Bacteria</taxon>
        <taxon>Pseudomonadati</taxon>
        <taxon>Pseudomonadota</taxon>
        <taxon>Alphaproteobacteria</taxon>
        <taxon>Rhodospirillales</taxon>
        <taxon>Kiloniellaceae</taxon>
        <taxon>Kiloniella</taxon>
    </lineage>
</organism>
<keyword evidence="2" id="KW-0809">Transit peptide</keyword>
<comment type="caution">
    <text evidence="4">The sequence shown here is derived from an EMBL/GenBank/DDBJ whole genome shotgun (WGS) entry which is preliminary data.</text>
</comment>
<comment type="similarity">
    <text evidence="1">Belongs to the ATP12 family.</text>
</comment>
<evidence type="ECO:0000256" key="3">
    <source>
        <dbReference type="ARBA" id="ARBA00023186"/>
    </source>
</evidence>
<dbReference type="InterPro" id="IPR011419">
    <property type="entry name" value="ATP12_ATP_synth-F1-assembly"/>
</dbReference>
<dbReference type="InterPro" id="IPR023335">
    <property type="entry name" value="ATP12_ortho_dom_sf"/>
</dbReference>
<evidence type="ECO:0000313" key="5">
    <source>
        <dbReference type="Proteomes" id="UP001069802"/>
    </source>
</evidence>
<dbReference type="Proteomes" id="UP001069802">
    <property type="component" value="Unassembled WGS sequence"/>
</dbReference>
<evidence type="ECO:0000313" key="4">
    <source>
        <dbReference type="EMBL" id="MCZ4282982.1"/>
    </source>
</evidence>
<reference evidence="4" key="1">
    <citation type="submission" date="2022-12" db="EMBL/GenBank/DDBJ databases">
        <title>Bacterial isolates from different developmental stages of Nematostella vectensis.</title>
        <authorList>
            <person name="Fraune S."/>
        </authorList>
    </citation>
    <scope>NUCLEOTIDE SEQUENCE</scope>
    <source>
        <strain evidence="4">G21630-S1</strain>
    </source>
</reference>